<dbReference type="EMBL" id="LR746496">
    <property type="protein sequence ID" value="CAA7601761.1"/>
    <property type="molecule type" value="Genomic_DNA"/>
</dbReference>
<protein>
    <submittedName>
        <fullName evidence="2 3">Acetyltransferase</fullName>
        <ecNumber evidence="2">2.3.1.-</ecNumber>
    </submittedName>
</protein>
<dbReference type="Proteomes" id="UP000836597">
    <property type="component" value="Chromosome"/>
</dbReference>
<dbReference type="AlphaFoldDB" id="A0A8S0WZ05"/>
<reference evidence="2" key="2">
    <citation type="submission" date="2020-01" db="EMBL/GenBank/DDBJ databases">
        <authorList>
            <person name="Hornung B."/>
        </authorList>
    </citation>
    <scope>NUCLEOTIDE SEQUENCE</scope>
    <source>
        <strain evidence="2">PacBioINE</strain>
    </source>
</reference>
<name>A0A8S0WZ05_9FIRM</name>
<dbReference type="GO" id="GO:0016747">
    <property type="term" value="F:acyltransferase activity, transferring groups other than amino-acyl groups"/>
    <property type="evidence" value="ECO:0007669"/>
    <property type="project" value="InterPro"/>
</dbReference>
<dbReference type="EC" id="2.3.1.-" evidence="2"/>
<organism evidence="2">
    <name type="scientific">Acididesulfobacillus acetoxydans</name>
    <dbReference type="NCBI Taxonomy" id="1561005"/>
    <lineage>
        <taxon>Bacteria</taxon>
        <taxon>Bacillati</taxon>
        <taxon>Bacillota</taxon>
        <taxon>Clostridia</taxon>
        <taxon>Eubacteriales</taxon>
        <taxon>Peptococcaceae</taxon>
        <taxon>Acididesulfobacillus</taxon>
    </lineage>
</organism>
<dbReference type="Proteomes" id="UP001071230">
    <property type="component" value="Unassembled WGS sequence"/>
</dbReference>
<dbReference type="CDD" id="cd04301">
    <property type="entry name" value="NAT_SF"/>
    <property type="match status" value="1"/>
</dbReference>
<dbReference type="PANTHER" id="PTHR43617">
    <property type="entry name" value="L-AMINO ACID N-ACETYLTRANSFERASE"/>
    <property type="match status" value="1"/>
</dbReference>
<proteinExistence type="predicted"/>
<sequence length="179" mass="20585">MLEEVKDMPKKAVENPGGEVNVLKIYAVEGFNLELLKRMVDFSSNIFGESGTREWSLVPQIRHGNVFVLKEEGKKTISGVAILMRDWDDVDKAYLFEYAIAEELQGQGLGYHFLHSICENLKDQGFKRVSLTVDTENEPAIRLYRDKLGFRLVQYRRDEYGPGHDRYIMELELAPARAN</sequence>
<feature type="domain" description="N-acetyltransferase" evidence="1">
    <location>
        <begin position="26"/>
        <end position="174"/>
    </location>
</feature>
<evidence type="ECO:0000313" key="4">
    <source>
        <dbReference type="Proteomes" id="UP001071230"/>
    </source>
</evidence>
<evidence type="ECO:0000259" key="1">
    <source>
        <dbReference type="PROSITE" id="PS51186"/>
    </source>
</evidence>
<dbReference type="SUPFAM" id="SSF55729">
    <property type="entry name" value="Acyl-CoA N-acyltransferases (Nat)"/>
    <property type="match status" value="1"/>
</dbReference>
<gene>
    <name evidence="2" type="ORF">DEACI_2429</name>
    <name evidence="3" type="ORF">DEACI_3503</name>
</gene>
<dbReference type="PROSITE" id="PS51186">
    <property type="entry name" value="GNAT"/>
    <property type="match status" value="1"/>
</dbReference>
<keyword evidence="4" id="KW-1185">Reference proteome</keyword>
<dbReference type="InterPro" id="IPR000182">
    <property type="entry name" value="GNAT_dom"/>
</dbReference>
<keyword evidence="2" id="KW-0012">Acyltransferase</keyword>
<dbReference type="Gene3D" id="3.40.630.30">
    <property type="match status" value="1"/>
</dbReference>
<dbReference type="InterPro" id="IPR016181">
    <property type="entry name" value="Acyl_CoA_acyltransferase"/>
</dbReference>
<dbReference type="InterPro" id="IPR050276">
    <property type="entry name" value="MshD_Acetyltransferase"/>
</dbReference>
<dbReference type="PANTHER" id="PTHR43617:SF34">
    <property type="entry name" value="PUTATIVE-RELATED"/>
    <property type="match status" value="1"/>
</dbReference>
<dbReference type="KEGG" id="aacx:DEACI_2429"/>
<evidence type="ECO:0000313" key="2">
    <source>
        <dbReference type="EMBL" id="CAA7601761.1"/>
    </source>
</evidence>
<dbReference type="Pfam" id="PF00583">
    <property type="entry name" value="Acetyltransf_1"/>
    <property type="match status" value="1"/>
</dbReference>
<dbReference type="RefSeq" id="WP_240985245.1">
    <property type="nucleotide sequence ID" value="NZ_CDGJ01000110.1"/>
</dbReference>
<evidence type="ECO:0000313" key="3">
    <source>
        <dbReference type="EMBL" id="CEJ09020.1"/>
    </source>
</evidence>
<keyword evidence="2" id="KW-0808">Transferase</keyword>
<reference evidence="3" key="1">
    <citation type="submission" date="2014-11" db="EMBL/GenBank/DDBJ databases">
        <authorList>
            <person name="Hornung B.V."/>
        </authorList>
    </citation>
    <scope>NUCLEOTIDE SEQUENCE</scope>
    <source>
        <strain evidence="3">INE</strain>
    </source>
</reference>
<accession>A0A8S0WZ05</accession>
<dbReference type="EMBL" id="CDGJ01000110">
    <property type="protein sequence ID" value="CEJ09020.1"/>
    <property type="molecule type" value="Genomic_DNA"/>
</dbReference>